<keyword evidence="2" id="KW-1185">Reference proteome</keyword>
<comment type="caution">
    <text evidence="1">The sequence shown here is derived from an EMBL/GenBank/DDBJ whole genome shotgun (WGS) entry which is preliminary data.</text>
</comment>
<reference evidence="1 2" key="1">
    <citation type="journal article" date="2022" name="Plant J.">
        <title>Chromosome-level genome of Camellia lanceoleosa provides a valuable resource for understanding genome evolution and self-incompatibility.</title>
        <authorList>
            <person name="Gong W."/>
            <person name="Xiao S."/>
            <person name="Wang L."/>
            <person name="Liao Z."/>
            <person name="Chang Y."/>
            <person name="Mo W."/>
            <person name="Hu G."/>
            <person name="Li W."/>
            <person name="Zhao G."/>
            <person name="Zhu H."/>
            <person name="Hu X."/>
            <person name="Ji K."/>
            <person name="Xiang X."/>
            <person name="Song Q."/>
            <person name="Yuan D."/>
            <person name="Jin S."/>
            <person name="Zhang L."/>
        </authorList>
    </citation>
    <scope>NUCLEOTIDE SEQUENCE [LARGE SCALE GENOMIC DNA]</scope>
    <source>
        <strain evidence="1">SQ_2022a</strain>
    </source>
</reference>
<dbReference type="Proteomes" id="UP001060215">
    <property type="component" value="Chromosome 8"/>
</dbReference>
<name>A0ACC0GGE5_9ERIC</name>
<gene>
    <name evidence="1" type="ORF">LOK49_LG09G01490</name>
</gene>
<dbReference type="EMBL" id="CM045765">
    <property type="protein sequence ID" value="KAI8000125.1"/>
    <property type="molecule type" value="Genomic_DNA"/>
</dbReference>
<organism evidence="1 2">
    <name type="scientific">Camellia lanceoleosa</name>
    <dbReference type="NCBI Taxonomy" id="1840588"/>
    <lineage>
        <taxon>Eukaryota</taxon>
        <taxon>Viridiplantae</taxon>
        <taxon>Streptophyta</taxon>
        <taxon>Embryophyta</taxon>
        <taxon>Tracheophyta</taxon>
        <taxon>Spermatophyta</taxon>
        <taxon>Magnoliopsida</taxon>
        <taxon>eudicotyledons</taxon>
        <taxon>Gunneridae</taxon>
        <taxon>Pentapetalae</taxon>
        <taxon>asterids</taxon>
        <taxon>Ericales</taxon>
        <taxon>Theaceae</taxon>
        <taxon>Camellia</taxon>
    </lineage>
</organism>
<proteinExistence type="predicted"/>
<sequence length="136" mass="15343">MPKYEMAETMDDIFGRVLEPFIVGRKFGDDVELNHGKSITLLRDPDNIKYCNAIKVLSADSGCFKVLGFLPRQLAQYLSPLMDNYCLSFEGCITSVPKHSLGVVPIQIICQNETFLVKRSMTVFRLLNLCGKMLSM</sequence>
<evidence type="ECO:0000313" key="1">
    <source>
        <dbReference type="EMBL" id="KAI8000125.1"/>
    </source>
</evidence>
<evidence type="ECO:0000313" key="2">
    <source>
        <dbReference type="Proteomes" id="UP001060215"/>
    </source>
</evidence>
<accession>A0ACC0GGE5</accession>
<protein>
    <submittedName>
        <fullName evidence="1">Uncharacterized protein</fullName>
    </submittedName>
</protein>